<reference evidence="2" key="1">
    <citation type="submission" date="2024-06" db="EMBL/GenBank/DDBJ databases">
        <title>Multi-omics analyses provide insights into the biosynthesis of the anticancer antibiotic pleurotin in Hohenbuehelia grisea.</title>
        <authorList>
            <person name="Weaver J.A."/>
            <person name="Alberti F."/>
        </authorList>
    </citation>
    <scope>NUCLEOTIDE SEQUENCE [LARGE SCALE GENOMIC DNA]</scope>
    <source>
        <strain evidence="2">T-177</strain>
    </source>
</reference>
<evidence type="ECO:0008006" key="3">
    <source>
        <dbReference type="Google" id="ProtNLM"/>
    </source>
</evidence>
<evidence type="ECO:0000313" key="2">
    <source>
        <dbReference type="Proteomes" id="UP001556367"/>
    </source>
</evidence>
<accession>A0ABR3JZZ3</accession>
<keyword evidence="2" id="KW-1185">Reference proteome</keyword>
<dbReference type="Proteomes" id="UP001556367">
    <property type="component" value="Unassembled WGS sequence"/>
</dbReference>
<sequence length="274" mass="30820">MPYPSLLDRDLSTQLLSYLSPVDIAKYGRVSKASRDAVNVFNNTAYDLERALAPFLSSSEYTTLRDFQELLGAVISGSQAVKFLDRAIRESVSSSDLDIFVKIKHAKTIGDWLESIRYHFQPRGSQPRTFSECYRLNNVDGHSTNYENTPTFTSTINIGELYGTADIRDVFSFGRDWGGQTPSIKILGTVYSPAQAILRFHSSVVMNIITAKCAYALYPVTTFHTRQSVKTKHANEEAQEQYITRGWSMVLAEEVVEGRAAIKTDLRFFGDNHC</sequence>
<evidence type="ECO:0000313" key="1">
    <source>
        <dbReference type="EMBL" id="KAL0960760.1"/>
    </source>
</evidence>
<gene>
    <name evidence="1" type="ORF">HGRIS_005782</name>
</gene>
<protein>
    <recommendedName>
        <fullName evidence="3">F-box domain-containing protein</fullName>
    </recommendedName>
</protein>
<name>A0ABR3JZZ3_9AGAR</name>
<comment type="caution">
    <text evidence="1">The sequence shown here is derived from an EMBL/GenBank/DDBJ whole genome shotgun (WGS) entry which is preliminary data.</text>
</comment>
<proteinExistence type="predicted"/>
<organism evidence="1 2">
    <name type="scientific">Hohenbuehelia grisea</name>
    <dbReference type="NCBI Taxonomy" id="104357"/>
    <lineage>
        <taxon>Eukaryota</taxon>
        <taxon>Fungi</taxon>
        <taxon>Dikarya</taxon>
        <taxon>Basidiomycota</taxon>
        <taxon>Agaricomycotina</taxon>
        <taxon>Agaricomycetes</taxon>
        <taxon>Agaricomycetidae</taxon>
        <taxon>Agaricales</taxon>
        <taxon>Pleurotineae</taxon>
        <taxon>Pleurotaceae</taxon>
        <taxon>Hohenbuehelia</taxon>
    </lineage>
</organism>
<dbReference type="EMBL" id="JASNQZ010000001">
    <property type="protein sequence ID" value="KAL0960760.1"/>
    <property type="molecule type" value="Genomic_DNA"/>
</dbReference>